<evidence type="ECO:0000313" key="2">
    <source>
        <dbReference type="Proteomes" id="UP000321275"/>
    </source>
</evidence>
<dbReference type="EMBL" id="BJUK01000004">
    <property type="protein sequence ID" value="GEK46241.1"/>
    <property type="molecule type" value="Genomic_DNA"/>
</dbReference>
<proteinExistence type="predicted"/>
<reference evidence="1 2" key="1">
    <citation type="submission" date="2019-07" db="EMBL/GenBank/DDBJ databases">
        <title>Whole genome shotgun sequence of Halomonas pacifica NBRC 102220.</title>
        <authorList>
            <person name="Hosoyama A."/>
            <person name="Uohara A."/>
            <person name="Ohji S."/>
            <person name="Ichikawa N."/>
        </authorList>
    </citation>
    <scope>NUCLEOTIDE SEQUENCE [LARGE SCALE GENOMIC DNA]</scope>
    <source>
        <strain evidence="1 2">NBRC 102220</strain>
    </source>
</reference>
<protein>
    <submittedName>
        <fullName evidence="1">Uncharacterized protein</fullName>
    </submittedName>
</protein>
<keyword evidence="2" id="KW-1185">Reference proteome</keyword>
<sequence length="62" mass="6708">MGITIAGTGTKFSLRFNFARAAGVEAVAKEYSDGIHPTHCQHHTSTLTSLRFGKLPGKYATR</sequence>
<gene>
    <name evidence="1" type="ORF">HPA02_05240</name>
</gene>
<organism evidence="1 2">
    <name type="scientific">Bisbaumannia pacifica</name>
    <dbReference type="NCBI Taxonomy" id="77098"/>
    <lineage>
        <taxon>Bacteria</taxon>
        <taxon>Pseudomonadati</taxon>
        <taxon>Pseudomonadota</taxon>
        <taxon>Gammaproteobacteria</taxon>
        <taxon>Oceanospirillales</taxon>
        <taxon>Halomonadaceae</taxon>
        <taxon>Bisbaumannia</taxon>
    </lineage>
</organism>
<name>A0A510X5K6_9GAMM</name>
<dbReference type="AlphaFoldDB" id="A0A510X5K6"/>
<dbReference type="Proteomes" id="UP000321275">
    <property type="component" value="Unassembled WGS sequence"/>
</dbReference>
<comment type="caution">
    <text evidence="1">The sequence shown here is derived from an EMBL/GenBank/DDBJ whole genome shotgun (WGS) entry which is preliminary data.</text>
</comment>
<evidence type="ECO:0000313" key="1">
    <source>
        <dbReference type="EMBL" id="GEK46241.1"/>
    </source>
</evidence>
<accession>A0A510X5K6</accession>